<evidence type="ECO:0000313" key="2">
    <source>
        <dbReference type="Proteomes" id="UP000582090"/>
    </source>
</evidence>
<protein>
    <submittedName>
        <fullName evidence="1">Uncharacterized protein</fullName>
    </submittedName>
</protein>
<dbReference type="RefSeq" id="WP_183898249.1">
    <property type="nucleotide sequence ID" value="NZ_JACIDW010000001.1"/>
</dbReference>
<organism evidence="1 2">
    <name type="scientific">Rhizobium metallidurans</name>
    <dbReference type="NCBI Taxonomy" id="1265931"/>
    <lineage>
        <taxon>Bacteria</taxon>
        <taxon>Pseudomonadati</taxon>
        <taxon>Pseudomonadota</taxon>
        <taxon>Alphaproteobacteria</taxon>
        <taxon>Hyphomicrobiales</taxon>
        <taxon>Rhizobiaceae</taxon>
        <taxon>Rhizobium/Agrobacterium group</taxon>
        <taxon>Rhizobium</taxon>
    </lineage>
</organism>
<dbReference type="AlphaFoldDB" id="A0A7W6CLJ1"/>
<reference evidence="1 2" key="1">
    <citation type="submission" date="2020-08" db="EMBL/GenBank/DDBJ databases">
        <title>Genomic Encyclopedia of Type Strains, Phase IV (KMG-IV): sequencing the most valuable type-strain genomes for metagenomic binning, comparative biology and taxonomic classification.</title>
        <authorList>
            <person name="Goeker M."/>
        </authorList>
    </citation>
    <scope>NUCLEOTIDE SEQUENCE [LARGE SCALE GENOMIC DNA]</scope>
    <source>
        <strain evidence="1 2">DSM 26575</strain>
    </source>
</reference>
<keyword evidence="2" id="KW-1185">Reference proteome</keyword>
<dbReference type="Proteomes" id="UP000582090">
    <property type="component" value="Unassembled WGS sequence"/>
</dbReference>
<evidence type="ECO:0000313" key="1">
    <source>
        <dbReference type="EMBL" id="MBB3962506.1"/>
    </source>
</evidence>
<proteinExistence type="predicted"/>
<name>A0A7W6CLJ1_9HYPH</name>
<dbReference type="EMBL" id="JACIDW010000001">
    <property type="protein sequence ID" value="MBB3962506.1"/>
    <property type="molecule type" value="Genomic_DNA"/>
</dbReference>
<gene>
    <name evidence="1" type="ORF">GGQ67_000124</name>
</gene>
<accession>A0A7W6CLJ1</accession>
<sequence>MTSIIIVLCIALCAFSVMRYLAARTRLAEKKIDEAIARKLRASPILTEMQEIREMNAVMRNLLIDMVENEASASPLDIRADDKERAYKLRHQRRREIFGEAVFLLQHTEGAQAQNSQKTAS</sequence>
<comment type="caution">
    <text evidence="1">The sequence shown here is derived from an EMBL/GenBank/DDBJ whole genome shotgun (WGS) entry which is preliminary data.</text>
</comment>